<dbReference type="InterPro" id="IPR003653">
    <property type="entry name" value="Peptidase_C48_C"/>
</dbReference>
<evidence type="ECO:0000259" key="6">
    <source>
        <dbReference type="PROSITE" id="PS50600"/>
    </source>
</evidence>
<sequence length="317" mass="35553">MKEKETQGSLRRRRRRRQLKDEKMKMKREVEETKVPKKKKQQQVQVRRGLKMTVEDKGKEKKPTPRHSGDSSKQVQGEDGHANVDAEVVRCHGVSLHPDDLETLRGPHWLTDAVLGFVFAMLSSKFPNQDDVLLVDPINSMAMSHDATAVAAMVHDIASRLLVLFAVNDNEDLDNVGGTHWSLLVLDNTSGSSSRFVHHDSLGTRNLVPAQRLAAMLRQALPGGDTIPPLVNASTPRQSNSYDCGIYVMAIAEIICGWWWKIARHAHAHGATPTADWSQDVMNSLHDHNVVGNMRSKLPDKIKSYADDDNKKKKKKK</sequence>
<proteinExistence type="inferred from homology"/>
<dbReference type="Pfam" id="PF02902">
    <property type="entry name" value="Peptidase_C48"/>
    <property type="match status" value="1"/>
</dbReference>
<dbReference type="Gramene" id="OMERI11G00490.1">
    <property type="protein sequence ID" value="OMERI11G00490.1"/>
    <property type="gene ID" value="OMERI11G00490"/>
</dbReference>
<dbReference type="GO" id="GO:0000338">
    <property type="term" value="P:protein deneddylation"/>
    <property type="evidence" value="ECO:0007669"/>
    <property type="project" value="TreeGrafter"/>
</dbReference>
<dbReference type="PANTHER" id="PTHR46468">
    <property type="entry name" value="SENTRIN-SPECIFIC PROTEASE 8"/>
    <property type="match status" value="1"/>
</dbReference>
<dbReference type="InterPro" id="IPR044613">
    <property type="entry name" value="Nep1/2-like"/>
</dbReference>
<comment type="similarity">
    <text evidence="1">Belongs to the peptidase C48 family.</text>
</comment>
<dbReference type="GO" id="GO:0008234">
    <property type="term" value="F:cysteine-type peptidase activity"/>
    <property type="evidence" value="ECO:0007669"/>
    <property type="project" value="UniProtKB-KW"/>
</dbReference>
<dbReference type="eggNOG" id="KOG3246">
    <property type="taxonomic scope" value="Eukaryota"/>
</dbReference>
<organism evidence="7">
    <name type="scientific">Oryza meridionalis</name>
    <dbReference type="NCBI Taxonomy" id="40149"/>
    <lineage>
        <taxon>Eukaryota</taxon>
        <taxon>Viridiplantae</taxon>
        <taxon>Streptophyta</taxon>
        <taxon>Embryophyta</taxon>
        <taxon>Tracheophyta</taxon>
        <taxon>Spermatophyta</taxon>
        <taxon>Magnoliopsida</taxon>
        <taxon>Liliopsida</taxon>
        <taxon>Poales</taxon>
        <taxon>Poaceae</taxon>
        <taxon>BOP clade</taxon>
        <taxon>Oryzoideae</taxon>
        <taxon>Oryzeae</taxon>
        <taxon>Oryzinae</taxon>
        <taxon>Oryza</taxon>
    </lineage>
</organism>
<evidence type="ECO:0000256" key="4">
    <source>
        <dbReference type="ARBA" id="ARBA00022807"/>
    </source>
</evidence>
<dbReference type="HOGENOM" id="CLU_043678_3_0_1"/>
<keyword evidence="2" id="KW-0645">Protease</keyword>
<dbReference type="GO" id="GO:0006508">
    <property type="term" value="P:proteolysis"/>
    <property type="evidence" value="ECO:0007669"/>
    <property type="project" value="UniProtKB-KW"/>
</dbReference>
<evidence type="ECO:0000313" key="7">
    <source>
        <dbReference type="EnsemblPlants" id="OMERI11G00490.1"/>
    </source>
</evidence>
<dbReference type="PROSITE" id="PS50600">
    <property type="entry name" value="ULP_PROTEASE"/>
    <property type="match status" value="1"/>
</dbReference>
<evidence type="ECO:0000256" key="1">
    <source>
        <dbReference type="ARBA" id="ARBA00005234"/>
    </source>
</evidence>
<dbReference type="GO" id="GO:0019784">
    <property type="term" value="F:deNEDDylase activity"/>
    <property type="evidence" value="ECO:0007669"/>
    <property type="project" value="InterPro"/>
</dbReference>
<feature type="compositionally biased region" description="Basic and acidic residues" evidence="5">
    <location>
        <begin position="19"/>
        <end position="35"/>
    </location>
</feature>
<feature type="region of interest" description="Disordered" evidence="5">
    <location>
        <begin position="1"/>
        <end position="80"/>
    </location>
</feature>
<feature type="domain" description="Ubiquitin-like protease family profile" evidence="6">
    <location>
        <begin position="94"/>
        <end position="255"/>
    </location>
</feature>
<evidence type="ECO:0000313" key="8">
    <source>
        <dbReference type="Proteomes" id="UP000008021"/>
    </source>
</evidence>
<evidence type="ECO:0000256" key="2">
    <source>
        <dbReference type="ARBA" id="ARBA00022670"/>
    </source>
</evidence>
<reference evidence="7" key="1">
    <citation type="submission" date="2015-04" db="UniProtKB">
        <authorList>
            <consortium name="EnsemblPlants"/>
        </authorList>
    </citation>
    <scope>IDENTIFICATION</scope>
</reference>
<protein>
    <recommendedName>
        <fullName evidence="6">Ubiquitin-like protease family profile domain-containing protein</fullName>
    </recommendedName>
</protein>
<evidence type="ECO:0000256" key="5">
    <source>
        <dbReference type="SAM" id="MobiDB-lite"/>
    </source>
</evidence>
<name>A0A0E0F1C4_9ORYZ</name>
<dbReference type="Gene3D" id="3.40.395.10">
    <property type="entry name" value="Adenoviral Proteinase, Chain A"/>
    <property type="match status" value="1"/>
</dbReference>
<dbReference type="STRING" id="40149.A0A0E0F1C4"/>
<reference evidence="7" key="2">
    <citation type="submission" date="2018-05" db="EMBL/GenBank/DDBJ databases">
        <title>OmerRS3 (Oryza meridionalis Reference Sequence Version 3).</title>
        <authorList>
            <person name="Zhang J."/>
            <person name="Kudrna D."/>
            <person name="Lee S."/>
            <person name="Talag J."/>
            <person name="Welchert J."/>
            <person name="Wing R.A."/>
        </authorList>
    </citation>
    <scope>NUCLEOTIDE SEQUENCE [LARGE SCALE GENOMIC DNA]</scope>
    <source>
        <strain evidence="7">cv. OR44</strain>
    </source>
</reference>
<dbReference type="AlphaFoldDB" id="A0A0E0F1C4"/>
<evidence type="ECO:0000256" key="3">
    <source>
        <dbReference type="ARBA" id="ARBA00022801"/>
    </source>
</evidence>
<keyword evidence="8" id="KW-1185">Reference proteome</keyword>
<keyword evidence="4" id="KW-0788">Thiol protease</keyword>
<accession>A0A0E0F1C4</accession>
<dbReference type="EnsemblPlants" id="OMERI11G00490.1">
    <property type="protein sequence ID" value="OMERI11G00490.1"/>
    <property type="gene ID" value="OMERI11G00490"/>
</dbReference>
<keyword evidence="3" id="KW-0378">Hydrolase</keyword>
<dbReference type="PANTHER" id="PTHR46468:SF1">
    <property type="entry name" value="SENTRIN-SPECIFIC PROTEASE 8"/>
    <property type="match status" value="1"/>
</dbReference>
<dbReference type="Proteomes" id="UP000008021">
    <property type="component" value="Chromosome 11"/>
</dbReference>
<feature type="compositionally biased region" description="Basic and acidic residues" evidence="5">
    <location>
        <begin position="53"/>
        <end position="80"/>
    </location>
</feature>
<dbReference type="InterPro" id="IPR038765">
    <property type="entry name" value="Papain-like_cys_pep_sf"/>
</dbReference>
<dbReference type="SUPFAM" id="SSF54001">
    <property type="entry name" value="Cysteine proteinases"/>
    <property type="match status" value="1"/>
</dbReference>